<dbReference type="Proteomes" id="UP001153712">
    <property type="component" value="Chromosome 4"/>
</dbReference>
<feature type="compositionally biased region" description="Polar residues" evidence="1">
    <location>
        <begin position="1307"/>
        <end position="1317"/>
    </location>
</feature>
<feature type="region of interest" description="Disordered" evidence="1">
    <location>
        <begin position="1278"/>
        <end position="1317"/>
    </location>
</feature>
<dbReference type="OrthoDB" id="6776738at2759"/>
<name>A0A9N9XTB5_PHYSR</name>
<evidence type="ECO:0000256" key="1">
    <source>
        <dbReference type="SAM" id="MobiDB-lite"/>
    </source>
</evidence>
<gene>
    <name evidence="2" type="ORF">PHYEVI_LOCUS7518</name>
</gene>
<feature type="compositionally biased region" description="Basic and acidic residues" evidence="1">
    <location>
        <begin position="1278"/>
        <end position="1291"/>
    </location>
</feature>
<evidence type="ECO:0008006" key="4">
    <source>
        <dbReference type="Google" id="ProtNLM"/>
    </source>
</evidence>
<proteinExistence type="predicted"/>
<evidence type="ECO:0000313" key="3">
    <source>
        <dbReference type="Proteomes" id="UP001153712"/>
    </source>
</evidence>
<sequence>MLINISCLSITIEAQFLITFECSKMSKSQKRAISSKIVASTIKLDIFNKCKEGSFKEALNCINSDLKKHLTKETVLSIIKYCAAGCCAKDDLSSPSSLIKLLTILRQFLTSLDEPELVNYLYSMSYILRFFIKKNLIESLLEMEDFILDNSHPPLTDTGQEVFYAIMVTLVKLVIRSSNTTPSNEKQLQETIKLSKLVLKMCTKLDAKKAIDFPVTCLSCIIKMNASLAEQIEYCDLCFEMIDFSKVDAGNNFKNVASTFVHLTKNILVSQEISRGIEFFDTIAMHLKNKTKNNHCLNCLVDFLKFFTIMKAPDMFIIIEKSLASLKKLDLALKEASYKKEFYLNICSLFPKMMSYYKLFPTDLSSLTEDQHTRFLTFLVCVNSIFTKSVSDAADKTYITLVMSGGIISAISIYAQNKNCHQRYHQFCCNLLNKYFKQIKTKLDHTHKDLGQYWNYFFAKLNDLCCYLKSEKEIAIRYSRFMINLFLELEDVRVEVILKQKTIYSICYMLINLHSDDVKKQLAYCSLGVFLCENYSKDFMDMWVQIKYRSKGSNDVKGLNILSALSLLYQEYPDIDVLKNDKIRLLNMELLHYNKKWRSKLPITNALNELIQIADIDNIEKVVINLYKNMDIPNYDQVFDIVQNIIKKYQQPIENNRSRLNLSILHYIIYKCSCMKKVAKNDVPKVIESCPTKVADNEEADDEKTDYFCESLKFQVLNERLKDLELSFELLTLSVPTLKLSDLEHIELKDIHDILMRISFEFKLIRCDAKCLKTLEMSLEVSKLMNEHPRILRSISHIIEHPDIDEKVLKELMELADETLGNINAEQCENLKIIINFHICKCKALFYRNQEESYKSLKKIEELCKNMDDQNGSNQIMGQLYLLHSKFDSLPCNLAMDKRRSSVIFNVTRAVKILTLDSGSQKNLHPENNLLMVEAIERFIMFHHYLKLARELHGHLGECLSLSKGNYLPPFHARLLLQGSYSDLWLNRQDEFQYKISSLEDILNFTERSLSLNEASGDCKLPALHENACVCFYCDNHEYQQLVLETLLLKAEAACKNNSLELAEHFYSAATTYFQHHENRPIKDKLWSTYGYVLLSYSNFLFMSDRKTEAFNLNSKILESVSDTHLQNINLYCAALTQRANYLFESLMPKVSREQDAEHLEVLERKQILLTPDHKGNAVIIVTPVAAKSPKEFERKKGTILQFSPTKGEPDERNKSDLRVTRKTGAIPKRLQIAKLQMDENAQQGSIGNVLEELPVVDNTNSKTSDLLKSQTKLLTEKLKKGKNDAENNTEKRRRGPRKNLVKDFSDSTPSRLTRRK</sequence>
<dbReference type="EMBL" id="OU900097">
    <property type="protein sequence ID" value="CAG9861175.1"/>
    <property type="molecule type" value="Genomic_DNA"/>
</dbReference>
<organism evidence="2 3">
    <name type="scientific">Phyllotreta striolata</name>
    <name type="common">Striped flea beetle</name>
    <name type="synonym">Crioceris striolata</name>
    <dbReference type="NCBI Taxonomy" id="444603"/>
    <lineage>
        <taxon>Eukaryota</taxon>
        <taxon>Metazoa</taxon>
        <taxon>Ecdysozoa</taxon>
        <taxon>Arthropoda</taxon>
        <taxon>Hexapoda</taxon>
        <taxon>Insecta</taxon>
        <taxon>Pterygota</taxon>
        <taxon>Neoptera</taxon>
        <taxon>Endopterygota</taxon>
        <taxon>Coleoptera</taxon>
        <taxon>Polyphaga</taxon>
        <taxon>Cucujiformia</taxon>
        <taxon>Chrysomeloidea</taxon>
        <taxon>Chrysomelidae</taxon>
        <taxon>Galerucinae</taxon>
        <taxon>Alticini</taxon>
        <taxon>Phyllotreta</taxon>
    </lineage>
</organism>
<accession>A0A9N9XTB5</accession>
<reference evidence="2" key="1">
    <citation type="submission" date="2022-01" db="EMBL/GenBank/DDBJ databases">
        <authorList>
            <person name="King R."/>
        </authorList>
    </citation>
    <scope>NUCLEOTIDE SEQUENCE</scope>
</reference>
<protein>
    <recommendedName>
        <fullName evidence="4">Separase</fullName>
    </recommendedName>
</protein>
<evidence type="ECO:0000313" key="2">
    <source>
        <dbReference type="EMBL" id="CAG9861175.1"/>
    </source>
</evidence>
<keyword evidence="3" id="KW-1185">Reference proteome</keyword>